<feature type="chain" id="PRO_5042279693" evidence="2">
    <location>
        <begin position="26"/>
        <end position="266"/>
    </location>
</feature>
<accession>A0AAC9IH45</accession>
<feature type="region of interest" description="Disordered" evidence="1">
    <location>
        <begin position="95"/>
        <end position="140"/>
    </location>
</feature>
<reference evidence="4 6" key="1">
    <citation type="submission" date="2016-10" db="EMBL/GenBank/DDBJ databases">
        <title>Whole genome sequence of hyper active fibrinolysis bacterium Bacillus pumilus strain VV3 isolated from fermented rice.</title>
        <authorList>
            <person name="Mariadas V.A."/>
            <person name="Vijayaraghavan P."/>
            <person name="Dhandapani V."/>
        </authorList>
    </citation>
    <scope>NUCLEOTIDE SEQUENCE [LARGE SCALE GENOMIC DNA]</scope>
    <source>
        <strain evidence="4 6">VV3</strain>
    </source>
</reference>
<evidence type="ECO:0000256" key="2">
    <source>
        <dbReference type="SAM" id="SignalP"/>
    </source>
</evidence>
<feature type="compositionally biased region" description="Polar residues" evidence="1">
    <location>
        <begin position="111"/>
        <end position="125"/>
    </location>
</feature>
<dbReference type="RefSeq" id="WP_008356857.1">
    <property type="nucleotide sequence ID" value="NZ_AMSH01000012.1"/>
</dbReference>
<keyword evidence="2" id="KW-0732">Signal</keyword>
<dbReference type="PANTHER" id="PTHR31157">
    <property type="entry name" value="SCP DOMAIN-CONTAINING PROTEIN"/>
    <property type="match status" value="1"/>
</dbReference>
<evidence type="ECO:0000313" key="7">
    <source>
        <dbReference type="Proteomes" id="UP001527057"/>
    </source>
</evidence>
<dbReference type="EMBL" id="JAMDMH010000017">
    <property type="protein sequence ID" value="MCY9576015.1"/>
    <property type="molecule type" value="Genomic_DNA"/>
</dbReference>
<evidence type="ECO:0000256" key="1">
    <source>
        <dbReference type="SAM" id="MobiDB-lite"/>
    </source>
</evidence>
<evidence type="ECO:0000313" key="5">
    <source>
        <dbReference type="EMBL" id="MCY9576015.1"/>
    </source>
</evidence>
<feature type="compositionally biased region" description="Basic and acidic residues" evidence="1">
    <location>
        <begin position="178"/>
        <end position="187"/>
    </location>
</feature>
<dbReference type="AlphaFoldDB" id="A0AAC9IH45"/>
<dbReference type="NCBIfam" id="TIGR02909">
    <property type="entry name" value="spore_YkwD"/>
    <property type="match status" value="1"/>
</dbReference>
<dbReference type="PANTHER" id="PTHR31157:SF1">
    <property type="entry name" value="SCP DOMAIN-CONTAINING PROTEIN"/>
    <property type="match status" value="1"/>
</dbReference>
<dbReference type="InterPro" id="IPR014044">
    <property type="entry name" value="CAP_dom"/>
</dbReference>
<protein>
    <submittedName>
        <fullName evidence="5">CAP domain-containing protein</fullName>
    </submittedName>
</protein>
<gene>
    <name evidence="4" type="ORF">BK049_01620</name>
    <name evidence="5" type="ORF">M5W27_09210</name>
</gene>
<feature type="signal peptide" evidence="2">
    <location>
        <begin position="1"/>
        <end position="25"/>
    </location>
</feature>
<reference evidence="5 7" key="2">
    <citation type="submission" date="2022-05" db="EMBL/GenBank/DDBJ databases">
        <title>Genome Sequencing of Bee-Associated Microbes.</title>
        <authorList>
            <person name="Dunlap C."/>
        </authorList>
    </citation>
    <scope>NUCLEOTIDE SEQUENCE [LARGE SCALE GENOMIC DNA]</scope>
    <source>
        <strain evidence="5 7">CBP-1093</strain>
    </source>
</reference>
<dbReference type="InterPro" id="IPR035940">
    <property type="entry name" value="CAP_sf"/>
</dbReference>
<evidence type="ECO:0000259" key="3">
    <source>
        <dbReference type="Pfam" id="PF00188"/>
    </source>
</evidence>
<proteinExistence type="predicted"/>
<dbReference type="Gene3D" id="3.40.33.10">
    <property type="entry name" value="CAP"/>
    <property type="match status" value="1"/>
</dbReference>
<dbReference type="SUPFAM" id="SSF55797">
    <property type="entry name" value="PR-1-like"/>
    <property type="match status" value="1"/>
</dbReference>
<organism evidence="4 6">
    <name type="scientific">Bacillus xiamenensis</name>
    <dbReference type="NCBI Taxonomy" id="1178537"/>
    <lineage>
        <taxon>Bacteria</taxon>
        <taxon>Bacillati</taxon>
        <taxon>Bacillota</taxon>
        <taxon>Bacilli</taxon>
        <taxon>Bacillales</taxon>
        <taxon>Bacillaceae</taxon>
        <taxon>Bacillus</taxon>
    </lineage>
</organism>
<sequence length="266" mass="29108">MKKKSFFFSALTAAALITFTGGHSADAKELNLKQVINVQHQAIDLHTLAAKLHISSDVNKLSKSDQKEIEALLNKLIKSGQPVTGTKVVKEVNKAKNEQKQESVKKPAASKPSTPAKQNTTNNSSTKADQKDTTATKADSSLNAFEQEVVELTNKERAKQGLKALSVDSALSKSARAKSQDMKDKNYFSHTSPTYGSPFDQMKTFGITYKTAGENIAQGQKSPQEVVTAWMNSEGHRANILNKNYTHIGVGYVKSGNYWTQQFIGK</sequence>
<dbReference type="Pfam" id="PF00188">
    <property type="entry name" value="CAP"/>
    <property type="match status" value="1"/>
</dbReference>
<feature type="domain" description="SCP" evidence="3">
    <location>
        <begin position="151"/>
        <end position="263"/>
    </location>
</feature>
<dbReference type="EMBL" id="CP017786">
    <property type="protein sequence ID" value="AOZ87499.1"/>
    <property type="molecule type" value="Genomic_DNA"/>
</dbReference>
<keyword evidence="7" id="KW-1185">Reference proteome</keyword>
<feature type="compositionally biased region" description="Basic and acidic residues" evidence="1">
    <location>
        <begin position="95"/>
        <end position="105"/>
    </location>
</feature>
<name>A0AAC9IH45_9BACI</name>
<dbReference type="KEGG" id="bxi:BK049_01620"/>
<dbReference type="Proteomes" id="UP001527057">
    <property type="component" value="Unassembled WGS sequence"/>
</dbReference>
<dbReference type="InterPro" id="IPR014258">
    <property type="entry name" value="CAP_domain_YkwD-like"/>
</dbReference>
<dbReference type="CDD" id="cd05379">
    <property type="entry name" value="CAP_bacterial"/>
    <property type="match status" value="1"/>
</dbReference>
<evidence type="ECO:0000313" key="6">
    <source>
        <dbReference type="Proteomes" id="UP000177709"/>
    </source>
</evidence>
<feature type="region of interest" description="Disordered" evidence="1">
    <location>
        <begin position="170"/>
        <end position="193"/>
    </location>
</feature>
<evidence type="ECO:0000313" key="4">
    <source>
        <dbReference type="EMBL" id="AOZ87499.1"/>
    </source>
</evidence>
<dbReference type="Proteomes" id="UP000177709">
    <property type="component" value="Chromosome"/>
</dbReference>